<evidence type="ECO:0000313" key="2">
    <source>
        <dbReference type="Proteomes" id="UP000250321"/>
    </source>
</evidence>
<gene>
    <name evidence="1" type="ORF">Pyn_08388</name>
</gene>
<reference evidence="1 2" key="1">
    <citation type="submission" date="2018-02" db="EMBL/GenBank/DDBJ databases">
        <title>Draft genome of wild Prunus yedoensis var. nudiflora.</title>
        <authorList>
            <person name="Baek S."/>
            <person name="Kim J.-H."/>
            <person name="Choi K."/>
            <person name="Kim G.-B."/>
            <person name="Cho A."/>
            <person name="Jang H."/>
            <person name="Shin C.-H."/>
            <person name="Yu H.-J."/>
            <person name="Mun J.-H."/>
        </authorList>
    </citation>
    <scope>NUCLEOTIDE SEQUENCE [LARGE SCALE GENOMIC DNA]</scope>
    <source>
        <strain evidence="2">cv. Jeju island</strain>
        <tissue evidence="1">Leaf</tissue>
    </source>
</reference>
<accession>A0A314XPB7</accession>
<sequence length="73" mass="8110">MVVQRSTVSFLPHPTERGHSCRKVAVRIMVATTKRALLTISVESPFLYRKSSSYSNHVQEPSFADACTATTIL</sequence>
<dbReference type="Proteomes" id="UP000250321">
    <property type="component" value="Unassembled WGS sequence"/>
</dbReference>
<dbReference type="EMBL" id="PJQY01002092">
    <property type="protein sequence ID" value="PQP96514.1"/>
    <property type="molecule type" value="Genomic_DNA"/>
</dbReference>
<evidence type="ECO:0000313" key="1">
    <source>
        <dbReference type="EMBL" id="PQP96514.1"/>
    </source>
</evidence>
<name>A0A314XPB7_PRUYE</name>
<keyword evidence="2" id="KW-1185">Reference proteome</keyword>
<organism evidence="1 2">
    <name type="scientific">Prunus yedoensis var. nudiflora</name>
    <dbReference type="NCBI Taxonomy" id="2094558"/>
    <lineage>
        <taxon>Eukaryota</taxon>
        <taxon>Viridiplantae</taxon>
        <taxon>Streptophyta</taxon>
        <taxon>Embryophyta</taxon>
        <taxon>Tracheophyta</taxon>
        <taxon>Spermatophyta</taxon>
        <taxon>Magnoliopsida</taxon>
        <taxon>eudicotyledons</taxon>
        <taxon>Gunneridae</taxon>
        <taxon>Pentapetalae</taxon>
        <taxon>rosids</taxon>
        <taxon>fabids</taxon>
        <taxon>Rosales</taxon>
        <taxon>Rosaceae</taxon>
        <taxon>Amygdaloideae</taxon>
        <taxon>Amygdaleae</taxon>
        <taxon>Prunus</taxon>
    </lineage>
</organism>
<protein>
    <submittedName>
        <fullName evidence="1">Uncharacterized protein</fullName>
    </submittedName>
</protein>
<comment type="caution">
    <text evidence="1">The sequence shown here is derived from an EMBL/GenBank/DDBJ whole genome shotgun (WGS) entry which is preliminary data.</text>
</comment>
<proteinExistence type="predicted"/>
<dbReference type="AlphaFoldDB" id="A0A314XPB7"/>